<reference evidence="2" key="2">
    <citation type="submission" date="2025-08" db="UniProtKB">
        <authorList>
            <consortium name="Ensembl"/>
        </authorList>
    </citation>
    <scope>IDENTIFICATION</scope>
</reference>
<dbReference type="Ensembl" id="ENSTRUT00000062368.1">
    <property type="protein sequence ID" value="ENSTRUP00000064035.1"/>
    <property type="gene ID" value="ENSTRUG00000017465.3"/>
</dbReference>
<feature type="compositionally biased region" description="Low complexity" evidence="1">
    <location>
        <begin position="79"/>
        <end position="98"/>
    </location>
</feature>
<sequence>HVIYVSLSSQGPLSSIRAAIKRSERPEITILSAEPLASTSWFPGASGGLPPPPPPVSLTPPPSYEEVIREKTQEQVLLPSSSSSAAAAHPASTITISTQTDPGSDSSDSQGEQRVIDHLAELPAPLTSNAGAQTVPWGQSLPAEDLPAAPDVPLQRPRPRPRSKVDLQPSSREVKVQTLVKLREDGLATIAARVASDGAKQDVSQGKYLTELLEAFSADDWGFPDRHSDSSEHSQSDSEEGEEEEDMATLKARIQAFEQRPVDGSHCGDGNSADFVSKRPEPRPRPRLQGQPSKSVPPAVAPKPKNFLNAPKPSNKMFWEDGAAAAAESSRSADLKTAETPGADEPPPSCPPKDRPALVTPKPATGPLLPSQSVPIPAPRPTPPKHATPVTETTSLTPIPPPRPVVSPRASLGSGNLEQSPAAGHIIPALPPRPSNGTVAETRNEETQDPAHQTGEGPFLKGLWYL</sequence>
<keyword evidence="3" id="KW-1185">Reference proteome</keyword>
<evidence type="ECO:0000313" key="2">
    <source>
        <dbReference type="Ensembl" id="ENSTRUP00000064035.1"/>
    </source>
</evidence>
<feature type="compositionally biased region" description="Polar residues" evidence="1">
    <location>
        <begin position="99"/>
        <end position="112"/>
    </location>
</feature>
<feature type="compositionally biased region" description="Pro residues" evidence="1">
    <location>
        <begin position="49"/>
        <end position="63"/>
    </location>
</feature>
<evidence type="ECO:0000256" key="1">
    <source>
        <dbReference type="SAM" id="MobiDB-lite"/>
    </source>
</evidence>
<gene>
    <name evidence="2" type="primary">LOC101079111</name>
</gene>
<accession>A0A674MSN6</accession>
<feature type="compositionally biased region" description="Low complexity" evidence="1">
    <location>
        <begin position="292"/>
        <end position="305"/>
    </location>
</feature>
<evidence type="ECO:0000313" key="3">
    <source>
        <dbReference type="Proteomes" id="UP000005226"/>
    </source>
</evidence>
<dbReference type="Proteomes" id="UP000005226">
    <property type="component" value="Chromosome 8"/>
</dbReference>
<feature type="compositionally biased region" description="Basic and acidic residues" evidence="1">
    <location>
        <begin position="223"/>
        <end position="236"/>
    </location>
</feature>
<feature type="region of interest" description="Disordered" evidence="1">
    <location>
        <begin position="41"/>
        <end position="172"/>
    </location>
</feature>
<reference evidence="2" key="3">
    <citation type="submission" date="2025-09" db="UniProtKB">
        <authorList>
            <consortium name="Ensembl"/>
        </authorList>
    </citation>
    <scope>IDENTIFICATION</scope>
</reference>
<name>A0A674MSN6_TAKRU</name>
<protein>
    <submittedName>
        <fullName evidence="2">SH3 domain-containing protein 19-like</fullName>
    </submittedName>
</protein>
<feature type="compositionally biased region" description="Acidic residues" evidence="1">
    <location>
        <begin position="237"/>
        <end position="247"/>
    </location>
</feature>
<reference evidence="2 3" key="1">
    <citation type="journal article" date="2011" name="Genome Biol. Evol.">
        <title>Integration of the genetic map and genome assembly of fugu facilitates insights into distinct features of genome evolution in teleosts and mammals.</title>
        <authorList>
            <person name="Kai W."/>
            <person name="Kikuchi K."/>
            <person name="Tohari S."/>
            <person name="Chew A.K."/>
            <person name="Tay A."/>
            <person name="Fujiwara A."/>
            <person name="Hosoya S."/>
            <person name="Suetake H."/>
            <person name="Naruse K."/>
            <person name="Brenner S."/>
            <person name="Suzuki Y."/>
            <person name="Venkatesh B."/>
        </authorList>
    </citation>
    <scope>NUCLEOTIDE SEQUENCE [LARGE SCALE GENOMIC DNA]</scope>
</reference>
<proteinExistence type="predicted"/>
<dbReference type="GeneTree" id="ENSGT00940000155694"/>
<dbReference type="AlphaFoldDB" id="A0A674MSN6"/>
<feature type="compositionally biased region" description="Pro residues" evidence="1">
    <location>
        <begin position="376"/>
        <end position="386"/>
    </location>
</feature>
<organism evidence="2 3">
    <name type="scientific">Takifugu rubripes</name>
    <name type="common">Japanese pufferfish</name>
    <name type="synonym">Fugu rubripes</name>
    <dbReference type="NCBI Taxonomy" id="31033"/>
    <lineage>
        <taxon>Eukaryota</taxon>
        <taxon>Metazoa</taxon>
        <taxon>Chordata</taxon>
        <taxon>Craniata</taxon>
        <taxon>Vertebrata</taxon>
        <taxon>Euteleostomi</taxon>
        <taxon>Actinopterygii</taxon>
        <taxon>Neopterygii</taxon>
        <taxon>Teleostei</taxon>
        <taxon>Neoteleostei</taxon>
        <taxon>Acanthomorphata</taxon>
        <taxon>Eupercaria</taxon>
        <taxon>Tetraodontiformes</taxon>
        <taxon>Tetradontoidea</taxon>
        <taxon>Tetraodontidae</taxon>
        <taxon>Takifugu</taxon>
    </lineage>
</organism>
<feature type="region of interest" description="Disordered" evidence="1">
    <location>
        <begin position="220"/>
        <end position="461"/>
    </location>
</feature>